<name>A0A654B1L3_9GAMM</name>
<sequence length="71" mass="7660">MTVQNTTPMSAEETQALATSLGLPLASERAPLIAGVLHHIHTVITRLDELPIDESYPPSFAFDASQENNPC</sequence>
<organism evidence="1 2">
    <name type="scientific">Vreelandella titanicae</name>
    <dbReference type="NCBI Taxonomy" id="664683"/>
    <lineage>
        <taxon>Bacteria</taxon>
        <taxon>Pseudomonadati</taxon>
        <taxon>Pseudomonadota</taxon>
        <taxon>Gammaproteobacteria</taxon>
        <taxon>Oceanospirillales</taxon>
        <taxon>Halomonadaceae</taxon>
        <taxon>Vreelandella</taxon>
    </lineage>
</organism>
<proteinExistence type="predicted"/>
<dbReference type="AlphaFoldDB" id="A0A654B1L3"/>
<dbReference type="Proteomes" id="UP000509761">
    <property type="component" value="Chromosome"/>
</dbReference>
<protein>
    <submittedName>
        <fullName evidence="1">Uncharacterized protein</fullName>
    </submittedName>
</protein>
<dbReference type="RefSeq" id="WP_022519803.1">
    <property type="nucleotide sequence ID" value="NZ_CP054580.1"/>
</dbReference>
<accession>A0A6N0Z6X2</accession>
<evidence type="ECO:0000313" key="1">
    <source>
        <dbReference type="EMBL" id="QKS27187.1"/>
    </source>
</evidence>
<keyword evidence="2" id="KW-1185">Reference proteome</keyword>
<accession>A0A654B1L3</accession>
<reference evidence="1 2" key="1">
    <citation type="submission" date="2019-12" db="EMBL/GenBank/DDBJ databases">
        <title>Genome sequencing and assembly of endphytes of Porphyra tenera.</title>
        <authorList>
            <person name="Park J.M."/>
            <person name="Shin R."/>
            <person name="Jo S.H."/>
        </authorList>
    </citation>
    <scope>NUCLEOTIDE SEQUENCE [LARGE SCALE GENOMIC DNA]</scope>
    <source>
        <strain evidence="1 2">GPM3</strain>
    </source>
</reference>
<evidence type="ECO:0000313" key="2">
    <source>
        <dbReference type="Proteomes" id="UP000509761"/>
    </source>
</evidence>
<dbReference type="EMBL" id="CP054580">
    <property type="protein sequence ID" value="QKS27187.1"/>
    <property type="molecule type" value="Genomic_DNA"/>
</dbReference>
<gene>
    <name evidence="1" type="ORF">FX987_05008</name>
</gene>